<dbReference type="Gene3D" id="4.10.60.10">
    <property type="entry name" value="Zinc finger, CCHC-type"/>
    <property type="match status" value="2"/>
</dbReference>
<reference evidence="17" key="3">
    <citation type="submission" date="2017-04" db="EMBL/GenBank/DDBJ databases">
        <title>Population genomics of picophytoplankton unveils novel chromosome hypervariability.</title>
        <authorList>
            <consortium name="DOE Joint Genome Institute"/>
            <person name="Blanc-Mathieu R."/>
            <person name="Krasovec M."/>
            <person name="Hebrard M."/>
            <person name="Yau S."/>
            <person name="Desgranges E."/>
            <person name="Martin J."/>
            <person name="Schackwitz W."/>
            <person name="Kuo A."/>
            <person name="Salin G."/>
            <person name="Donnadieu C."/>
            <person name="Desdevises Y."/>
            <person name="Sanchez-Ferandin S."/>
            <person name="Moreau H."/>
            <person name="Rivals E."/>
            <person name="Grigoriev I.V."/>
            <person name="Grimsley N."/>
            <person name="Eyre-Walker A."/>
            <person name="Piganeau G."/>
        </authorList>
    </citation>
    <scope>NUCLEOTIDE SEQUENCE [LARGE SCALE GENOMIC DNA]</scope>
    <source>
        <strain evidence="17">RCC 1115</strain>
    </source>
</reference>
<protein>
    <recommendedName>
        <fullName evidence="13">Replication protein A subunit</fullName>
    </recommendedName>
</protein>
<dbReference type="InterPro" id="IPR031657">
    <property type="entry name" value="REPA_OB_2"/>
</dbReference>
<dbReference type="InParanoid" id="A0A096PAV9"/>
<evidence type="ECO:0000313" key="18">
    <source>
        <dbReference type="Proteomes" id="UP000009170"/>
    </source>
</evidence>
<evidence type="ECO:0000256" key="11">
    <source>
        <dbReference type="ARBA" id="ARBA00023242"/>
    </source>
</evidence>
<comment type="similarity">
    <text evidence="2 13">Belongs to the replication factor A protein 1 family.</text>
</comment>
<evidence type="ECO:0000259" key="15">
    <source>
        <dbReference type="PROSITE" id="PS50158"/>
    </source>
</evidence>
<evidence type="ECO:0000256" key="4">
    <source>
        <dbReference type="ARBA" id="ARBA00022723"/>
    </source>
</evidence>
<evidence type="ECO:0000256" key="5">
    <source>
        <dbReference type="ARBA" id="ARBA00022763"/>
    </source>
</evidence>
<evidence type="ECO:0000256" key="9">
    <source>
        <dbReference type="ARBA" id="ARBA00023172"/>
    </source>
</evidence>
<keyword evidence="8 13" id="KW-0238">DNA-binding</keyword>
<evidence type="ECO:0000256" key="1">
    <source>
        <dbReference type="ARBA" id="ARBA00004123"/>
    </source>
</evidence>
<dbReference type="EMBL" id="CAID01000015">
    <property type="protein sequence ID" value="CEG01733.1"/>
    <property type="molecule type" value="Genomic_DNA"/>
</dbReference>
<evidence type="ECO:0000256" key="14">
    <source>
        <dbReference type="SAM" id="MobiDB-lite"/>
    </source>
</evidence>
<feature type="region of interest" description="Disordered" evidence="14">
    <location>
        <begin position="654"/>
        <end position="678"/>
    </location>
</feature>
<keyword evidence="11 13" id="KW-0539">Nucleus</keyword>
<dbReference type="CDD" id="cd04474">
    <property type="entry name" value="RPA1_DBD_A"/>
    <property type="match status" value="1"/>
</dbReference>
<organism evidence="16 18">
    <name type="scientific">Ostreococcus tauri</name>
    <name type="common">Marine green alga</name>
    <dbReference type="NCBI Taxonomy" id="70448"/>
    <lineage>
        <taxon>Eukaryota</taxon>
        <taxon>Viridiplantae</taxon>
        <taxon>Chlorophyta</taxon>
        <taxon>Mamiellophyceae</taxon>
        <taxon>Mamiellales</taxon>
        <taxon>Bathycoccaceae</taxon>
        <taxon>Ostreococcus</taxon>
    </lineage>
</organism>
<dbReference type="GO" id="GO:0006281">
    <property type="term" value="P:DNA repair"/>
    <property type="evidence" value="ECO:0007669"/>
    <property type="project" value="UniProtKB-KW"/>
</dbReference>
<keyword evidence="10" id="KW-0234">DNA repair</keyword>
<dbReference type="PROSITE" id="PS50158">
    <property type="entry name" value="ZF_CCHC"/>
    <property type="match status" value="2"/>
</dbReference>
<dbReference type="InterPro" id="IPR013955">
    <property type="entry name" value="Rep_factor-A_C"/>
</dbReference>
<dbReference type="GO" id="GO:0008270">
    <property type="term" value="F:zinc ion binding"/>
    <property type="evidence" value="ECO:0007669"/>
    <property type="project" value="UniProtKB-KW"/>
</dbReference>
<dbReference type="GO" id="GO:0005634">
    <property type="term" value="C:nucleus"/>
    <property type="evidence" value="ECO:0007669"/>
    <property type="project" value="UniProtKB-SubCell"/>
</dbReference>
<proteinExistence type="inferred from homology"/>
<dbReference type="InterPro" id="IPR047192">
    <property type="entry name" value="Euk_RPA1_DBD_C"/>
</dbReference>
<comment type="subunit">
    <text evidence="13">Heterotrimer of RPA1, RPA2 and RPA3 (canonical replication protein A complex).</text>
</comment>
<keyword evidence="7 13" id="KW-0862">Zinc</keyword>
<dbReference type="FunFam" id="2.40.50.140:FF:000064">
    <property type="entry name" value="Replication protein A subunit"/>
    <property type="match status" value="1"/>
</dbReference>
<dbReference type="CDD" id="cd04475">
    <property type="entry name" value="RPA1_DBD_B"/>
    <property type="match status" value="1"/>
</dbReference>
<evidence type="ECO:0000256" key="6">
    <source>
        <dbReference type="ARBA" id="ARBA00022771"/>
    </source>
</evidence>
<dbReference type="OrthoDB" id="1751331at2759"/>
<comment type="subcellular location">
    <subcellularLocation>
        <location evidence="1 13">Nucleus</location>
    </subcellularLocation>
</comment>
<reference evidence="16 18" key="1">
    <citation type="journal article" date="2006" name="Proc. Natl. Acad. Sci. U.S.A.">
        <title>Genome analysis of the smallest free-living eukaryote Ostreococcus tauri unveils many unique features.</title>
        <authorList>
            <person name="Derelle E."/>
            <person name="Ferraz C."/>
            <person name="Rombauts S."/>
            <person name="Rouze P."/>
            <person name="Worden A.Z."/>
            <person name="Robbens S."/>
            <person name="Partensky F."/>
            <person name="Degroeve S."/>
            <person name="Echeynie S."/>
            <person name="Cooke R."/>
            <person name="Saeys Y."/>
            <person name="Wuyts J."/>
            <person name="Jabbari K."/>
            <person name="Bowler C."/>
            <person name="Panaud O."/>
            <person name="Piegu B."/>
            <person name="Ball S.G."/>
            <person name="Ral J.-P."/>
            <person name="Bouget F.-Y."/>
            <person name="Piganeau G."/>
            <person name="De Baets B."/>
            <person name="Picard A."/>
            <person name="Delseny M."/>
            <person name="Demaille J."/>
            <person name="Van de Peer Y."/>
            <person name="Moreau H."/>
        </authorList>
    </citation>
    <scope>NUCLEOTIDE SEQUENCE [LARGE SCALE GENOMIC DNA]</scope>
    <source>
        <strain evidence="16 18">OTTH0595</strain>
    </source>
</reference>
<dbReference type="GO" id="GO:0006310">
    <property type="term" value="P:DNA recombination"/>
    <property type="evidence" value="ECO:0007669"/>
    <property type="project" value="UniProtKB-KW"/>
</dbReference>
<sequence>MPPLLTPDAINNVLAGAVTSREVKPLVQVFDKKPIKTREGEPRRFRLLVSDGSFAGQALVAGELNDMCAREEISKFTILRLDEYTVQVVNDKTIMVVIEAEVVEKYDKVIGQPRVWQPQEAQNGSSHGAPAQRNAYGSAPAPMVQGYSGGTNGSGLAAPQQRTGGGGYGGGAPAATGQYRQSGAVARNEAPSQIRTLNELNPYQNRWTVRARITGRLELRSYSNTKGDGKVLGFEILDAEGTEMKCVGFGDAAVRFSNELHHGRVYEISKASISASRNPKYAIHQYEMKFDQNTVFVECPDAERSIEKVRYKFKKVADLATAMPGEMADVIGIAYHVGELATIMKRDGGETTKRSVMIRDNSDAAIEFTLWDPHSVELGGQIESLIASGEKPVIAVKNARVGEFQGKNMGTVGSTSVEINPDREEATEMRIWFDQGGADAQFTSLSGTGGGEGSGRSGGNVLSIGRIVQLGDELMAQGEGAVAYVNTCAMIKHIKPGQEGPFYASCPLMNGERQCMKKLRTVDDTGVWSCERHSGEHIEAADWRYMFSCVIADHSAEQWVTVFGSEGEKVMSGMTAGEMRRMFDEQPDEFEKFLVGRHFNMYQLRLKVAVDTYGDMPRIKCTLAEISPINFAAANKKLLEKIAKLELGEDPELYEAPTKKRPSTSYTEAQENKMPSWNQAGGERAGNCYKCGQTGHFAMNCPSAGGGAGNGGYNQGGGGGGGGIDKSNSTCRACGGTGHWARDCPNKSYMGNGGGNGNGGYNQFSAQGNGGYGGGGYGGGSYGGGGYGGGGGGYSGYGNGGGGGNWQQ</sequence>
<dbReference type="GO" id="GO:0006260">
    <property type="term" value="P:DNA replication"/>
    <property type="evidence" value="ECO:0007669"/>
    <property type="project" value="UniProtKB-KW"/>
</dbReference>
<dbReference type="CDD" id="cd04476">
    <property type="entry name" value="RPA1_DBD_C"/>
    <property type="match status" value="1"/>
</dbReference>
<dbReference type="Pfam" id="PF16900">
    <property type="entry name" value="REPA_OB_2"/>
    <property type="match status" value="1"/>
</dbReference>
<keyword evidence="6 12" id="KW-0863">Zinc-finger</keyword>
<keyword evidence="4 13" id="KW-0479">Metal-binding</keyword>
<name>A0A096PAV9_OSTTA</name>
<dbReference type="SUPFAM" id="SSF50249">
    <property type="entry name" value="Nucleic acid-binding proteins"/>
    <property type="match status" value="4"/>
</dbReference>
<dbReference type="GO" id="GO:0003677">
    <property type="term" value="F:DNA binding"/>
    <property type="evidence" value="ECO:0007669"/>
    <property type="project" value="UniProtKB-KW"/>
</dbReference>
<evidence type="ECO:0000256" key="7">
    <source>
        <dbReference type="ARBA" id="ARBA00022833"/>
    </source>
</evidence>
<dbReference type="InterPro" id="IPR036875">
    <property type="entry name" value="Znf_CCHC_sf"/>
</dbReference>
<dbReference type="AlphaFoldDB" id="A0A096PAV9"/>
<dbReference type="InterPro" id="IPR004591">
    <property type="entry name" value="Rfa1"/>
</dbReference>
<dbReference type="InterPro" id="IPR007199">
    <property type="entry name" value="Rep_factor-A_N"/>
</dbReference>
<evidence type="ECO:0000313" key="17">
    <source>
        <dbReference type="EMBL" id="OUS49170.1"/>
    </source>
</evidence>
<feature type="domain" description="CCHC-type" evidence="15">
    <location>
        <begin position="731"/>
        <end position="746"/>
    </location>
</feature>
<evidence type="ECO:0000256" key="13">
    <source>
        <dbReference type="RuleBase" id="RU364130"/>
    </source>
</evidence>
<evidence type="ECO:0000313" key="16">
    <source>
        <dbReference type="EMBL" id="CEG01733.1"/>
    </source>
</evidence>
<dbReference type="NCBIfam" id="TIGR00617">
    <property type="entry name" value="rpa1"/>
    <property type="match status" value="1"/>
</dbReference>
<dbReference type="Pfam" id="PF00098">
    <property type="entry name" value="zf-CCHC"/>
    <property type="match status" value="2"/>
</dbReference>
<feature type="compositionally biased region" description="Polar residues" evidence="14">
    <location>
        <begin position="663"/>
        <end position="678"/>
    </location>
</feature>
<keyword evidence="9" id="KW-0233">DNA recombination</keyword>
<dbReference type="FunFam" id="2.40.50.140:FF:000090">
    <property type="entry name" value="Replication protein A subunit"/>
    <property type="match status" value="1"/>
</dbReference>
<feature type="compositionally biased region" description="Gly residues" evidence="14">
    <location>
        <begin position="163"/>
        <end position="172"/>
    </location>
</feature>
<dbReference type="SMART" id="SM00343">
    <property type="entry name" value="ZnF_C2HC"/>
    <property type="match status" value="2"/>
</dbReference>
<evidence type="ECO:0000256" key="3">
    <source>
        <dbReference type="ARBA" id="ARBA00022705"/>
    </source>
</evidence>
<accession>A0A454Y490</accession>
<dbReference type="Pfam" id="PF08646">
    <property type="entry name" value="Rep_fac-A_C"/>
    <property type="match status" value="1"/>
</dbReference>
<dbReference type="FunFam" id="2.40.50.140:FF:000041">
    <property type="entry name" value="Replication protein A subunit"/>
    <property type="match status" value="1"/>
</dbReference>
<comment type="function">
    <text evidence="13">Component of the replication protein A complex (RPA) required for DNA recombination, repair and replication. The activity of RPA is mediated by single-stranded DNA binding and protein interactions. Probably involved in repair of double-strand DNA breaks (DSBs) induced by genotoxic stresses.</text>
</comment>
<dbReference type="SUPFAM" id="SSF57756">
    <property type="entry name" value="Retrovirus zinc finger-like domains"/>
    <property type="match status" value="2"/>
</dbReference>
<dbReference type="STRING" id="70448.A0A096PAV9"/>
<keyword evidence="5" id="KW-0227">DNA damage</keyword>
<dbReference type="Pfam" id="PF04057">
    <property type="entry name" value="Rep-A_N"/>
    <property type="match status" value="1"/>
</dbReference>
<dbReference type="InterPro" id="IPR001878">
    <property type="entry name" value="Znf_CCHC"/>
</dbReference>
<reference evidence="16" key="2">
    <citation type="journal article" date="2014" name="BMC Genomics">
        <title>An improved genome of the model marine alga Ostreococcus tauri unfolds by assessing Illumina de novo assemblies.</title>
        <authorList>
            <person name="Blanc-Mathieu R."/>
            <person name="Verhelst B."/>
            <person name="Derelle E."/>
            <person name="Rombauts S."/>
            <person name="Bouget F.Y."/>
            <person name="Carre I."/>
            <person name="Chateau A."/>
            <person name="Eyre-Walker A."/>
            <person name="Grimsley N."/>
            <person name="Moreau H."/>
            <person name="Piegu B."/>
            <person name="Rivals E."/>
            <person name="Schackwitz W."/>
            <person name="Van de Peer Y."/>
            <person name="Piganeau G."/>
        </authorList>
    </citation>
    <scope>NUCLEOTIDE SEQUENCE</scope>
    <source>
        <strain evidence="16">RCC4221</strain>
    </source>
</reference>
<dbReference type="Proteomes" id="UP000009170">
    <property type="component" value="Unassembled WGS sequence"/>
</dbReference>
<feature type="domain" description="CCHC-type" evidence="15">
    <location>
        <begin position="688"/>
        <end position="703"/>
    </location>
</feature>
<evidence type="ECO:0000256" key="2">
    <source>
        <dbReference type="ARBA" id="ARBA00005690"/>
    </source>
</evidence>
<dbReference type="Proteomes" id="UP000195557">
    <property type="component" value="Unassembled WGS sequence"/>
</dbReference>
<gene>
    <name evidence="17" type="ORF">BE221DRAFT_5293</name>
    <name evidence="16" type="ORF">OT_ostta15g01090</name>
</gene>
<dbReference type="FunCoup" id="A0A096PAV9">
    <property type="interactions" value="1846"/>
</dbReference>
<dbReference type="InterPro" id="IPR012340">
    <property type="entry name" value="NA-bd_OB-fold"/>
</dbReference>
<accession>A0A096PAV9</accession>
<dbReference type="PANTHER" id="PTHR47165">
    <property type="entry name" value="OS03G0429900 PROTEIN"/>
    <property type="match status" value="1"/>
</dbReference>
<dbReference type="EMBL" id="KZ155771">
    <property type="protein sequence ID" value="OUS49170.1"/>
    <property type="molecule type" value="Genomic_DNA"/>
</dbReference>
<feature type="region of interest" description="Disordered" evidence="14">
    <location>
        <begin position="119"/>
        <end position="175"/>
    </location>
</feature>
<keyword evidence="3 13" id="KW-0235">DNA replication</keyword>
<dbReference type="Gene3D" id="2.40.50.140">
    <property type="entry name" value="Nucleic acid-binding proteins"/>
    <property type="match status" value="4"/>
</dbReference>
<keyword evidence="18" id="KW-1185">Reference proteome</keyword>
<evidence type="ECO:0000256" key="12">
    <source>
        <dbReference type="PROSITE-ProRule" id="PRU00047"/>
    </source>
</evidence>
<evidence type="ECO:0000256" key="8">
    <source>
        <dbReference type="ARBA" id="ARBA00023125"/>
    </source>
</evidence>
<accession>A0A1Y5IHY0</accession>
<evidence type="ECO:0000256" key="10">
    <source>
        <dbReference type="ARBA" id="ARBA00023204"/>
    </source>
</evidence>
<dbReference type="PANTHER" id="PTHR47165:SF4">
    <property type="entry name" value="OS03G0429900 PROTEIN"/>
    <property type="match status" value="1"/>
</dbReference>